<proteinExistence type="predicted"/>
<evidence type="ECO:0000313" key="3">
    <source>
        <dbReference type="EMBL" id="GIY33912.1"/>
    </source>
</evidence>
<dbReference type="Proteomes" id="UP001054837">
    <property type="component" value="Unassembled WGS sequence"/>
</dbReference>
<keyword evidence="2" id="KW-1133">Transmembrane helix</keyword>
<protein>
    <submittedName>
        <fullName evidence="3">Uncharacterized protein</fullName>
    </submittedName>
</protein>
<keyword evidence="2" id="KW-0472">Membrane</keyword>
<sequence>MSRILVGSSWLVGVYFSSESMMISNIVYLSVDTSVVSETIASLDMSMSISMFVSVLRSMMILYVITEFVRLGMMVVMLLSWRVVRRKRALASAQHRNASPSGKAFSPFIFAQVLEAFADEVVDGCSDMIASGPQSQWLTPAAYLCLFNTTKSLPVTCCVISGIDKFSAGNRRQRWQSDLLGKSHPKPDLCSGGVPTGSHGRF</sequence>
<feature type="transmembrane region" description="Helical" evidence="2">
    <location>
        <begin position="51"/>
        <end position="79"/>
    </location>
</feature>
<reference evidence="3 4" key="1">
    <citation type="submission" date="2021-06" db="EMBL/GenBank/DDBJ databases">
        <title>Caerostris darwini draft genome.</title>
        <authorList>
            <person name="Kono N."/>
            <person name="Arakawa K."/>
        </authorList>
    </citation>
    <scope>NUCLEOTIDE SEQUENCE [LARGE SCALE GENOMIC DNA]</scope>
</reference>
<dbReference type="AlphaFoldDB" id="A0AAV4SMY8"/>
<feature type="region of interest" description="Disordered" evidence="1">
    <location>
        <begin position="178"/>
        <end position="202"/>
    </location>
</feature>
<dbReference type="EMBL" id="BPLQ01007999">
    <property type="protein sequence ID" value="GIY33912.1"/>
    <property type="molecule type" value="Genomic_DNA"/>
</dbReference>
<comment type="caution">
    <text evidence="3">The sequence shown here is derived from an EMBL/GenBank/DDBJ whole genome shotgun (WGS) entry which is preliminary data.</text>
</comment>
<evidence type="ECO:0000313" key="4">
    <source>
        <dbReference type="Proteomes" id="UP001054837"/>
    </source>
</evidence>
<organism evidence="3 4">
    <name type="scientific">Caerostris darwini</name>
    <dbReference type="NCBI Taxonomy" id="1538125"/>
    <lineage>
        <taxon>Eukaryota</taxon>
        <taxon>Metazoa</taxon>
        <taxon>Ecdysozoa</taxon>
        <taxon>Arthropoda</taxon>
        <taxon>Chelicerata</taxon>
        <taxon>Arachnida</taxon>
        <taxon>Araneae</taxon>
        <taxon>Araneomorphae</taxon>
        <taxon>Entelegynae</taxon>
        <taxon>Araneoidea</taxon>
        <taxon>Araneidae</taxon>
        <taxon>Caerostris</taxon>
    </lineage>
</organism>
<accession>A0AAV4SMY8</accession>
<evidence type="ECO:0000256" key="1">
    <source>
        <dbReference type="SAM" id="MobiDB-lite"/>
    </source>
</evidence>
<name>A0AAV4SMY8_9ARAC</name>
<feature type="transmembrane region" description="Helical" evidence="2">
    <location>
        <begin position="12"/>
        <end position="31"/>
    </location>
</feature>
<evidence type="ECO:0000256" key="2">
    <source>
        <dbReference type="SAM" id="Phobius"/>
    </source>
</evidence>
<keyword evidence="2" id="KW-0812">Transmembrane</keyword>
<gene>
    <name evidence="3" type="ORF">CDAR_571101</name>
</gene>
<keyword evidence="4" id="KW-1185">Reference proteome</keyword>